<accession>A0ABU2J9R7</accession>
<dbReference type="PANTHER" id="PTHR24220:SF685">
    <property type="entry name" value="ABC TRANSPORTER RELATED"/>
    <property type="match status" value="1"/>
</dbReference>
<proteinExistence type="predicted"/>
<dbReference type="SUPFAM" id="SSF52540">
    <property type="entry name" value="P-loop containing nucleoside triphosphate hydrolases"/>
    <property type="match status" value="1"/>
</dbReference>
<sequence length="253" mass="26629">MALRERINGRDVGDTRPGLGLPGSDEAVARCVEVGRTYGTGDRAVVAVYDATCTVEPADRVAIMGPSGSGKSTLLHILAGLETPTAGQVSWPGLGGHPRDGAHRAGLVFQAPTLVPSLTVLENIELPMLLTDTRSADARERARAALDLLELDGLRNDLPQELSGGQAQRVVIARVLAARPRLILADEPTSQLDRNTAAHVTDVLVQVSDEIGAALVIATHDETIGARLNTVWPVRDGRLNPASSAPLRDGVDS</sequence>
<gene>
    <name evidence="5" type="ORF">RM423_08655</name>
</gene>
<evidence type="ECO:0000313" key="6">
    <source>
        <dbReference type="Proteomes" id="UP001183176"/>
    </source>
</evidence>
<keyword evidence="1" id="KW-0547">Nucleotide-binding</keyword>
<evidence type="ECO:0000256" key="3">
    <source>
        <dbReference type="SAM" id="MobiDB-lite"/>
    </source>
</evidence>
<dbReference type="RefSeq" id="WP_311422619.1">
    <property type="nucleotide sequence ID" value="NZ_JAVREH010000008.1"/>
</dbReference>
<evidence type="ECO:0000259" key="4">
    <source>
        <dbReference type="PROSITE" id="PS50893"/>
    </source>
</evidence>
<dbReference type="InterPro" id="IPR003439">
    <property type="entry name" value="ABC_transporter-like_ATP-bd"/>
</dbReference>
<dbReference type="PROSITE" id="PS50893">
    <property type="entry name" value="ABC_TRANSPORTER_2"/>
    <property type="match status" value="1"/>
</dbReference>
<dbReference type="InterPro" id="IPR003593">
    <property type="entry name" value="AAA+_ATPase"/>
</dbReference>
<feature type="region of interest" description="Disordered" evidence="3">
    <location>
        <begin position="1"/>
        <end position="21"/>
    </location>
</feature>
<evidence type="ECO:0000256" key="1">
    <source>
        <dbReference type="ARBA" id="ARBA00022741"/>
    </source>
</evidence>
<feature type="compositionally biased region" description="Basic and acidic residues" evidence="3">
    <location>
        <begin position="1"/>
        <end position="14"/>
    </location>
</feature>
<evidence type="ECO:0000256" key="2">
    <source>
        <dbReference type="ARBA" id="ARBA00022840"/>
    </source>
</evidence>
<feature type="domain" description="ABC transporter" evidence="4">
    <location>
        <begin position="29"/>
        <end position="251"/>
    </location>
</feature>
<dbReference type="PANTHER" id="PTHR24220">
    <property type="entry name" value="IMPORT ATP-BINDING PROTEIN"/>
    <property type="match status" value="1"/>
</dbReference>
<name>A0ABU2J9R7_9ACTN</name>
<organism evidence="5 6">
    <name type="scientific">Jatrophihabitans lederbergiae</name>
    <dbReference type="NCBI Taxonomy" id="3075547"/>
    <lineage>
        <taxon>Bacteria</taxon>
        <taxon>Bacillati</taxon>
        <taxon>Actinomycetota</taxon>
        <taxon>Actinomycetes</taxon>
        <taxon>Jatrophihabitantales</taxon>
        <taxon>Jatrophihabitantaceae</taxon>
        <taxon>Jatrophihabitans</taxon>
    </lineage>
</organism>
<dbReference type="Pfam" id="PF00005">
    <property type="entry name" value="ABC_tran"/>
    <property type="match status" value="1"/>
</dbReference>
<keyword evidence="2 5" id="KW-0067">ATP-binding</keyword>
<evidence type="ECO:0000313" key="5">
    <source>
        <dbReference type="EMBL" id="MDT0261463.1"/>
    </source>
</evidence>
<dbReference type="InterPro" id="IPR017871">
    <property type="entry name" value="ABC_transporter-like_CS"/>
</dbReference>
<dbReference type="PROSITE" id="PS00211">
    <property type="entry name" value="ABC_TRANSPORTER_1"/>
    <property type="match status" value="1"/>
</dbReference>
<dbReference type="EMBL" id="JAVREH010000008">
    <property type="protein sequence ID" value="MDT0261463.1"/>
    <property type="molecule type" value="Genomic_DNA"/>
</dbReference>
<dbReference type="Gene3D" id="3.40.50.300">
    <property type="entry name" value="P-loop containing nucleotide triphosphate hydrolases"/>
    <property type="match status" value="1"/>
</dbReference>
<dbReference type="Proteomes" id="UP001183176">
    <property type="component" value="Unassembled WGS sequence"/>
</dbReference>
<reference evidence="6" key="1">
    <citation type="submission" date="2023-07" db="EMBL/GenBank/DDBJ databases">
        <title>30 novel species of actinomycetes from the DSMZ collection.</title>
        <authorList>
            <person name="Nouioui I."/>
        </authorList>
    </citation>
    <scope>NUCLEOTIDE SEQUENCE [LARGE SCALE GENOMIC DNA]</scope>
    <source>
        <strain evidence="6">DSM 44399</strain>
    </source>
</reference>
<dbReference type="SMART" id="SM00382">
    <property type="entry name" value="AAA"/>
    <property type="match status" value="1"/>
</dbReference>
<dbReference type="GO" id="GO:0005524">
    <property type="term" value="F:ATP binding"/>
    <property type="evidence" value="ECO:0007669"/>
    <property type="project" value="UniProtKB-KW"/>
</dbReference>
<dbReference type="InterPro" id="IPR015854">
    <property type="entry name" value="ABC_transpr_LolD-like"/>
</dbReference>
<dbReference type="InterPro" id="IPR027417">
    <property type="entry name" value="P-loop_NTPase"/>
</dbReference>
<comment type="caution">
    <text evidence="5">The sequence shown here is derived from an EMBL/GenBank/DDBJ whole genome shotgun (WGS) entry which is preliminary data.</text>
</comment>
<keyword evidence="6" id="KW-1185">Reference proteome</keyword>
<protein>
    <submittedName>
        <fullName evidence="5">ABC transporter ATP-binding protein</fullName>
    </submittedName>
</protein>